<evidence type="ECO:0000256" key="3">
    <source>
        <dbReference type="ARBA" id="ARBA00012438"/>
    </source>
</evidence>
<gene>
    <name evidence="19" type="primary">cheA</name>
    <name evidence="19" type="ORF">ACFFGX_05550</name>
</gene>
<dbReference type="PROSITE" id="PS50894">
    <property type="entry name" value="HPT"/>
    <property type="match status" value="1"/>
</dbReference>
<feature type="compositionally biased region" description="Low complexity" evidence="15">
    <location>
        <begin position="276"/>
        <end position="287"/>
    </location>
</feature>
<evidence type="ECO:0000256" key="13">
    <source>
        <dbReference type="ARBA" id="ARBA00035100"/>
    </source>
</evidence>
<dbReference type="Gene3D" id="1.20.120.160">
    <property type="entry name" value="HPT domain"/>
    <property type="match status" value="1"/>
</dbReference>
<evidence type="ECO:0000259" key="16">
    <source>
        <dbReference type="PROSITE" id="PS50109"/>
    </source>
</evidence>
<dbReference type="CDD" id="cd16916">
    <property type="entry name" value="HATPase_CheA-like"/>
    <property type="match status" value="1"/>
</dbReference>
<feature type="domain" description="Histidine kinase" evidence="16">
    <location>
        <begin position="291"/>
        <end position="541"/>
    </location>
</feature>
<dbReference type="CDD" id="cd00731">
    <property type="entry name" value="CheA_reg"/>
    <property type="match status" value="1"/>
</dbReference>
<dbReference type="InterPro" id="IPR003594">
    <property type="entry name" value="HATPase_dom"/>
</dbReference>
<evidence type="ECO:0000256" key="8">
    <source>
        <dbReference type="ARBA" id="ARBA00022679"/>
    </source>
</evidence>
<evidence type="ECO:0000256" key="2">
    <source>
        <dbReference type="ARBA" id="ARBA00004496"/>
    </source>
</evidence>
<keyword evidence="12" id="KW-0902">Two-component regulatory system</keyword>
<evidence type="ECO:0000256" key="6">
    <source>
        <dbReference type="ARBA" id="ARBA00022500"/>
    </source>
</evidence>
<dbReference type="Gene3D" id="2.30.30.40">
    <property type="entry name" value="SH3 Domains"/>
    <property type="match status" value="1"/>
</dbReference>
<keyword evidence="7 14" id="KW-0597">Phosphoprotein</keyword>
<keyword evidence="9" id="KW-0547">Nucleotide-binding</keyword>
<dbReference type="InterPro" id="IPR004105">
    <property type="entry name" value="CheA-like_dim"/>
</dbReference>
<dbReference type="RefSeq" id="WP_376943639.1">
    <property type="nucleotide sequence ID" value="NZ_CP171449.1"/>
</dbReference>
<dbReference type="SMART" id="SM00387">
    <property type="entry name" value="HATPase_c"/>
    <property type="match status" value="1"/>
</dbReference>
<keyword evidence="10" id="KW-0418">Kinase</keyword>
<dbReference type="InterPro" id="IPR008207">
    <property type="entry name" value="Sig_transdc_His_kin_Hpt_dom"/>
</dbReference>
<evidence type="ECO:0000313" key="20">
    <source>
        <dbReference type="Proteomes" id="UP001589891"/>
    </source>
</evidence>
<dbReference type="Pfam" id="PF02895">
    <property type="entry name" value="H-kinase_dim"/>
    <property type="match status" value="1"/>
</dbReference>
<evidence type="ECO:0000259" key="17">
    <source>
        <dbReference type="PROSITE" id="PS50851"/>
    </source>
</evidence>
<keyword evidence="20" id="KW-1185">Reference proteome</keyword>
<accession>A0ABV6SJE7</accession>
<feature type="domain" description="CheW-like" evidence="17">
    <location>
        <begin position="543"/>
        <end position="678"/>
    </location>
</feature>
<dbReference type="InterPro" id="IPR036097">
    <property type="entry name" value="HisK_dim/P_sf"/>
</dbReference>
<comment type="catalytic activity">
    <reaction evidence="1">
        <text>ATP + protein L-histidine = ADP + protein N-phospho-L-histidine.</text>
        <dbReference type="EC" id="2.7.13.3"/>
    </reaction>
</comment>
<dbReference type="InterPro" id="IPR036641">
    <property type="entry name" value="HPT_dom_sf"/>
</dbReference>
<keyword evidence="8" id="KW-0808">Transferase</keyword>
<comment type="subcellular location">
    <subcellularLocation>
        <location evidence="2">Cytoplasm</location>
    </subcellularLocation>
</comment>
<dbReference type="PROSITE" id="PS50109">
    <property type="entry name" value="HIS_KIN"/>
    <property type="match status" value="1"/>
</dbReference>
<dbReference type="NCBIfam" id="NF007835">
    <property type="entry name" value="PRK10547.1"/>
    <property type="match status" value="1"/>
</dbReference>
<dbReference type="SUPFAM" id="SSF55874">
    <property type="entry name" value="ATPase domain of HSP90 chaperone/DNA topoisomerase II/histidine kinase"/>
    <property type="match status" value="1"/>
</dbReference>
<name>A0ABV6SJE7_AZOPA</name>
<dbReference type="Gene3D" id="3.30.70.400">
    <property type="entry name" value="CheY-binding domain of CheA"/>
    <property type="match status" value="1"/>
</dbReference>
<dbReference type="SMART" id="SM01231">
    <property type="entry name" value="H-kinase_dim"/>
    <property type="match status" value="1"/>
</dbReference>
<dbReference type="SUPFAM" id="SSF55052">
    <property type="entry name" value="CheY-binding domain of CheA"/>
    <property type="match status" value="1"/>
</dbReference>
<dbReference type="Proteomes" id="UP001589891">
    <property type="component" value="Unassembled WGS sequence"/>
</dbReference>
<dbReference type="InterPro" id="IPR036890">
    <property type="entry name" value="HATPase_C_sf"/>
</dbReference>
<reference evidence="19 20" key="1">
    <citation type="submission" date="2024-09" db="EMBL/GenBank/DDBJ databases">
        <authorList>
            <person name="Sun Q."/>
            <person name="Mori K."/>
        </authorList>
    </citation>
    <scope>NUCLEOTIDE SEQUENCE [LARGE SCALE GENOMIC DNA]</scope>
    <source>
        <strain evidence="19 20">NCAIM B.01794</strain>
    </source>
</reference>
<keyword evidence="5" id="KW-0963">Cytoplasm</keyword>
<comment type="caution">
    <text evidence="19">The sequence shown here is derived from an EMBL/GenBank/DDBJ whole genome shotgun (WGS) entry which is preliminary data.</text>
</comment>
<evidence type="ECO:0000256" key="1">
    <source>
        <dbReference type="ARBA" id="ARBA00000085"/>
    </source>
</evidence>
<dbReference type="PROSITE" id="PS50851">
    <property type="entry name" value="CHEW"/>
    <property type="match status" value="1"/>
</dbReference>
<evidence type="ECO:0000256" key="7">
    <source>
        <dbReference type="ARBA" id="ARBA00022553"/>
    </source>
</evidence>
<evidence type="ECO:0000313" key="19">
    <source>
        <dbReference type="EMBL" id="MFC0709079.1"/>
    </source>
</evidence>
<dbReference type="InterPro" id="IPR037006">
    <property type="entry name" value="CheA-like_homodim_sf"/>
</dbReference>
<dbReference type="EMBL" id="JBHLSS010000036">
    <property type="protein sequence ID" value="MFC0709079.1"/>
    <property type="molecule type" value="Genomic_DNA"/>
</dbReference>
<evidence type="ECO:0000256" key="10">
    <source>
        <dbReference type="ARBA" id="ARBA00022777"/>
    </source>
</evidence>
<dbReference type="InterPro" id="IPR036061">
    <property type="entry name" value="CheW-like_dom_sf"/>
</dbReference>
<feature type="modified residue" description="Phosphohistidine" evidence="14">
    <location>
        <position position="46"/>
    </location>
</feature>
<dbReference type="Pfam" id="PF01627">
    <property type="entry name" value="Hpt"/>
    <property type="match status" value="1"/>
</dbReference>
<dbReference type="Gene3D" id="1.10.287.560">
    <property type="entry name" value="Histidine kinase CheA-like, homodimeric domain"/>
    <property type="match status" value="1"/>
</dbReference>
<keyword evidence="6" id="KW-0145">Chemotaxis</keyword>
<keyword evidence="11" id="KW-0067">ATP-binding</keyword>
<dbReference type="PANTHER" id="PTHR43395:SF10">
    <property type="entry name" value="CHEMOTAXIS PROTEIN CHEA"/>
    <property type="match status" value="1"/>
</dbReference>
<dbReference type="Pfam" id="PF09078">
    <property type="entry name" value="CheY-binding"/>
    <property type="match status" value="1"/>
</dbReference>
<feature type="region of interest" description="Disordered" evidence="15">
    <location>
        <begin position="244"/>
        <end position="295"/>
    </location>
</feature>
<sequence>MDITDFYDTFFEEAAELLEDMERHLLELDIDAPDPEQLNAIFRAAHSIKGGAGTFGFDVLQRTTHIFENILDHLRRGELKLRRDIVDTFLETKDMLQDQLAAYRNSSEPDPEAFARICQTLQQMALEELGEPGPEVAVPAPTAAPAPPAEPEPEAARAPAGEGTGGLRVTLLGVAEKDRELLIEELKHFGSILGQNGDVRRYEVELATGESADDIEAVLCFVVEPEQLEIQALAAAPEAPPKAAVGVPESEAVAPSPPAGENKAPAAPAPTQAVSPTQPTPAAKAPAGNNSESTSLRVPVAKVDQIINLVGELVITQSMLDQMLGRLDGAMHSELVNGIALLQRNARDLQEAVMSIRMVPMDFVFSRFPRQVHDLAAKLGKEVELVTVGKSTELDKSLVERIVDPLNHLVRNSLDHGIEPPDVREAAGKPRSGRLTLSARHQGGNILIDVIDDGAGLNRDKLLAKARSNGLAVSDGMSDDEVWQLIFAPGFSTAEVVSDVSGRGVGMDVVKRNIQSLGGHVQILSRQGQGTTTRIVLPLTLAILDGMSIRAGEEIFILPLNAVIESLQPCSEDIYAMAGTDHLLKVRDEYLPLLPLYQVFGIPGARTRPSECIAVIVQGEGTRCALLVDELVGQQQVVVKNLETNYRKVPGVSAATILGDGSVSLILDITDLQRLNRRQSAARQERAAVTEQEPMPS</sequence>
<dbReference type="Pfam" id="PF02518">
    <property type="entry name" value="HATPase_c"/>
    <property type="match status" value="1"/>
</dbReference>
<protein>
    <recommendedName>
        <fullName evidence="4">Chemotaxis protein CheA</fullName>
        <ecNumber evidence="3">2.7.13.3</ecNumber>
    </recommendedName>
</protein>
<feature type="compositionally biased region" description="Low complexity" evidence="15">
    <location>
        <begin position="244"/>
        <end position="254"/>
    </location>
</feature>
<comment type="function">
    <text evidence="13">Involved in the transmission of sensory signals from the chemoreceptors to the flagellar motors. CheA is autophosphorylated; it can transfer its phosphate group to either CheB or CheY.</text>
</comment>
<dbReference type="InterPro" id="IPR035891">
    <property type="entry name" value="CheY-binding_CheA"/>
</dbReference>
<evidence type="ECO:0000259" key="18">
    <source>
        <dbReference type="PROSITE" id="PS50894"/>
    </source>
</evidence>
<dbReference type="SUPFAM" id="SSF47226">
    <property type="entry name" value="Histidine-containing phosphotransfer domain, HPT domain"/>
    <property type="match status" value="1"/>
</dbReference>
<evidence type="ECO:0000256" key="5">
    <source>
        <dbReference type="ARBA" id="ARBA00022490"/>
    </source>
</evidence>
<dbReference type="Gene3D" id="3.30.565.10">
    <property type="entry name" value="Histidine kinase-like ATPase, C-terminal domain"/>
    <property type="match status" value="1"/>
</dbReference>
<dbReference type="InterPro" id="IPR002545">
    <property type="entry name" value="CheW-lke_dom"/>
</dbReference>
<evidence type="ECO:0000256" key="11">
    <source>
        <dbReference type="ARBA" id="ARBA00022840"/>
    </source>
</evidence>
<dbReference type="SMART" id="SM00073">
    <property type="entry name" value="HPT"/>
    <property type="match status" value="1"/>
</dbReference>
<evidence type="ECO:0000256" key="12">
    <source>
        <dbReference type="ARBA" id="ARBA00023012"/>
    </source>
</evidence>
<evidence type="ECO:0000256" key="4">
    <source>
        <dbReference type="ARBA" id="ARBA00021495"/>
    </source>
</evidence>
<evidence type="ECO:0000256" key="9">
    <source>
        <dbReference type="ARBA" id="ARBA00022741"/>
    </source>
</evidence>
<dbReference type="SUPFAM" id="SSF50341">
    <property type="entry name" value="CheW-like"/>
    <property type="match status" value="1"/>
</dbReference>
<dbReference type="CDD" id="cd00088">
    <property type="entry name" value="HPT"/>
    <property type="match status" value="1"/>
</dbReference>
<dbReference type="PANTHER" id="PTHR43395">
    <property type="entry name" value="SENSOR HISTIDINE KINASE CHEA"/>
    <property type="match status" value="1"/>
</dbReference>
<dbReference type="EC" id="2.7.13.3" evidence="3"/>
<evidence type="ECO:0000256" key="14">
    <source>
        <dbReference type="PROSITE-ProRule" id="PRU00110"/>
    </source>
</evidence>
<feature type="region of interest" description="Disordered" evidence="15">
    <location>
        <begin position="138"/>
        <end position="164"/>
    </location>
</feature>
<evidence type="ECO:0000256" key="15">
    <source>
        <dbReference type="SAM" id="MobiDB-lite"/>
    </source>
</evidence>
<dbReference type="SUPFAM" id="SSF47384">
    <property type="entry name" value="Homodimeric domain of signal transducing histidine kinase"/>
    <property type="match status" value="1"/>
</dbReference>
<organism evidence="19 20">
    <name type="scientific">Azorhizophilus paspali</name>
    <name type="common">Azotobacter paspali</name>
    <dbReference type="NCBI Taxonomy" id="69963"/>
    <lineage>
        <taxon>Bacteria</taxon>
        <taxon>Pseudomonadati</taxon>
        <taxon>Pseudomonadota</taxon>
        <taxon>Gammaproteobacteria</taxon>
        <taxon>Pseudomonadales</taxon>
        <taxon>Pseudomonadaceae</taxon>
        <taxon>Azorhizophilus</taxon>
    </lineage>
</organism>
<feature type="domain" description="HPt" evidence="18">
    <location>
        <begin position="1"/>
        <end position="103"/>
    </location>
</feature>
<dbReference type="InterPro" id="IPR051315">
    <property type="entry name" value="Bact_Chemotaxis_CheA"/>
</dbReference>
<dbReference type="InterPro" id="IPR004358">
    <property type="entry name" value="Sig_transdc_His_kin-like_C"/>
</dbReference>
<dbReference type="InterPro" id="IPR015162">
    <property type="entry name" value="CheY-binding"/>
</dbReference>
<dbReference type="InterPro" id="IPR005467">
    <property type="entry name" value="His_kinase_dom"/>
</dbReference>
<dbReference type="Pfam" id="PF01584">
    <property type="entry name" value="CheW"/>
    <property type="match status" value="1"/>
</dbReference>
<proteinExistence type="predicted"/>
<dbReference type="SMART" id="SM00260">
    <property type="entry name" value="CheW"/>
    <property type="match status" value="1"/>
</dbReference>
<dbReference type="PRINTS" id="PR00344">
    <property type="entry name" value="BCTRLSENSOR"/>
</dbReference>